<dbReference type="InterPro" id="IPR018061">
    <property type="entry name" value="Retropepsins"/>
</dbReference>
<keyword evidence="2" id="KW-0808">Transferase</keyword>
<evidence type="ECO:0000256" key="8">
    <source>
        <dbReference type="SAM" id="Phobius"/>
    </source>
</evidence>
<dbReference type="EMBL" id="JAPWTJ010000347">
    <property type="protein sequence ID" value="KAJ8979348.1"/>
    <property type="molecule type" value="Genomic_DNA"/>
</dbReference>
<evidence type="ECO:0000259" key="9">
    <source>
        <dbReference type="Pfam" id="PF00077"/>
    </source>
</evidence>
<keyword evidence="12" id="KW-1185">Reference proteome</keyword>
<keyword evidence="5" id="KW-0255">Endonuclease</keyword>
<evidence type="ECO:0000256" key="5">
    <source>
        <dbReference type="ARBA" id="ARBA00022759"/>
    </source>
</evidence>
<dbReference type="InterPro" id="IPR041588">
    <property type="entry name" value="Integrase_H2C2"/>
</dbReference>
<evidence type="ECO:0000256" key="2">
    <source>
        <dbReference type="ARBA" id="ARBA00022679"/>
    </source>
</evidence>
<dbReference type="PANTHER" id="PTHR37984">
    <property type="entry name" value="PROTEIN CBG26694"/>
    <property type="match status" value="1"/>
</dbReference>
<evidence type="ECO:0000313" key="12">
    <source>
        <dbReference type="Proteomes" id="UP001162164"/>
    </source>
</evidence>
<evidence type="ECO:0000256" key="4">
    <source>
        <dbReference type="ARBA" id="ARBA00022722"/>
    </source>
</evidence>
<evidence type="ECO:0000259" key="10">
    <source>
        <dbReference type="Pfam" id="PF17921"/>
    </source>
</evidence>
<evidence type="ECO:0000256" key="6">
    <source>
        <dbReference type="ARBA" id="ARBA00022801"/>
    </source>
</evidence>
<dbReference type="Gene3D" id="2.40.70.10">
    <property type="entry name" value="Acid Proteases"/>
    <property type="match status" value="1"/>
</dbReference>
<accession>A0ABQ9JMX4</accession>
<dbReference type="PANTHER" id="PTHR37984:SF5">
    <property type="entry name" value="PROTEIN NYNRIN-LIKE"/>
    <property type="match status" value="1"/>
</dbReference>
<feature type="transmembrane region" description="Helical" evidence="8">
    <location>
        <begin position="1114"/>
        <end position="1144"/>
    </location>
</feature>
<reference evidence="11" key="1">
    <citation type="journal article" date="2023" name="Insect Mol. Biol.">
        <title>Genome sequencing provides insights into the evolution of gene families encoding plant cell wall-degrading enzymes in longhorned beetles.</title>
        <authorList>
            <person name="Shin N.R."/>
            <person name="Okamura Y."/>
            <person name="Kirsch R."/>
            <person name="Pauchet Y."/>
        </authorList>
    </citation>
    <scope>NUCLEOTIDE SEQUENCE</scope>
    <source>
        <strain evidence="11">MMC_N1</strain>
    </source>
</reference>
<evidence type="ECO:0000313" key="11">
    <source>
        <dbReference type="EMBL" id="KAJ8979348.1"/>
    </source>
</evidence>
<dbReference type="InterPro" id="IPR021109">
    <property type="entry name" value="Peptidase_aspartic_dom_sf"/>
</dbReference>
<dbReference type="Proteomes" id="UP001162164">
    <property type="component" value="Unassembled WGS sequence"/>
</dbReference>
<evidence type="ECO:0000256" key="1">
    <source>
        <dbReference type="ARBA" id="ARBA00012493"/>
    </source>
</evidence>
<dbReference type="CDD" id="cd00303">
    <property type="entry name" value="retropepsin_like"/>
    <property type="match status" value="1"/>
</dbReference>
<protein>
    <recommendedName>
        <fullName evidence="1">RNA-directed DNA polymerase</fullName>
        <ecNumber evidence="1">2.7.7.49</ecNumber>
    </recommendedName>
</protein>
<comment type="caution">
    <text evidence="11">The sequence shown here is derived from an EMBL/GenBank/DDBJ whole genome shotgun (WGS) entry which is preliminary data.</text>
</comment>
<evidence type="ECO:0000256" key="3">
    <source>
        <dbReference type="ARBA" id="ARBA00022695"/>
    </source>
</evidence>
<keyword evidence="8" id="KW-0472">Membrane</keyword>
<feature type="transmembrane region" description="Helical" evidence="8">
    <location>
        <begin position="999"/>
        <end position="1027"/>
    </location>
</feature>
<dbReference type="Pfam" id="PF17921">
    <property type="entry name" value="Integrase_H2C2"/>
    <property type="match status" value="1"/>
</dbReference>
<dbReference type="SUPFAM" id="SSF50630">
    <property type="entry name" value="Acid proteases"/>
    <property type="match status" value="1"/>
</dbReference>
<feature type="compositionally biased region" description="Polar residues" evidence="7">
    <location>
        <begin position="234"/>
        <end position="245"/>
    </location>
</feature>
<keyword evidence="8" id="KW-1133">Transmembrane helix</keyword>
<dbReference type="EC" id="2.7.7.49" evidence="1"/>
<sequence length="1155" mass="131384">MEVNRLLSDELSYELRIRGLTVHATVEEKRAALRRVFRTERENNITVASVILLPVENELEVCRSKLTYLGEEIVTFNYDNRRNEFERLYTRLMHVHLRLGRVRPENDSQNRQRSELVVKVRELIGELNLGYDGVSVGEQVSQPVASGSNQPRQQEVSILDLDNPLLPEVLHSRNVISASTPDAANDRDLFITGTEPDVERHVARHASQPAGTGQEYGLPPRLTSPVDQHRAAASKSSPLPRTSQEADIPQSHAERINQELNSVDVIARTRENVNSSYPPENWSRLPNEGQWSNMAQTLTSHESTPFVDQLAALNLSPVRNDYIPSWERERFLDPTRWNVKYDGISSVNNFLDRVEEVRMSRGLSKPQLLRSAAELFTRDALLWYRTNRFSSWDDLVMQLREAFQPYDYENGIWEELRRRTQGAQERVVIFVASMEQLFNRLSVKPSEETRVRLIRRNLLPYIQAQISLQTFVTVREMTQNCKAIEETEIRIQRFCPPPTNHRYLLEPELAYRKPIGTQAPCVSAMSANTESAQPGRSPASLTVNVSQRESATCWNCHGSGHRFRQCGQPRLHKKPKCGPAVVGSLLDPNAERVNSVECKAILDYVFAHAKEDKRPYLNVSIYGRTFLGLLDSGCTTTVIGASGWKILQGLCQLDSTEVRSCTVANGQTCESIGHVTLPIQLCDRVKLLQVLIIPSIPHELILGVDFWTLMGIVPDLFGNEWSFRTVEDSVRHYIAAIHPMDSLTEPQRTQLTELIDGVFSRMGDKLGCTDQVELVIRTNSPPIKQRRAKPPYPELSGSPWLRVVPKESRKEIIREHHDPPLCGHLGVSKTCARLSEKFYWPKLRADVARYIRNCLTCLETKPEQKRPAGKMLSIQPTAERPWQLVSIDLLCRMPLKKVFSDVSTRLEKAYSRSKDNYNLRRRDERFQRGQLVWKRNHVLSDASRKFTSKLATKFSGPYKISRVISPWTYELTEETGRTIGVWHAKDLKAHPPDDVNNGLFVFLFIFPPVCFFLPLLCSYSVLAIVILSLSTGVTALHLGTLVSRTLGIHPPIARKCHIQALWTQLSIQPCPLAILHSQRYRDQDQVVGAPTGRGHKLPKDFTSITDKPRIKTRVACIAFVTSTYQVHIFASYLVAGAFILILLVTQPEYLLIPWQ</sequence>
<evidence type="ECO:0000256" key="7">
    <source>
        <dbReference type="SAM" id="MobiDB-lite"/>
    </source>
</evidence>
<gene>
    <name evidence="11" type="ORF">NQ317_016077</name>
</gene>
<keyword evidence="6" id="KW-0378">Hydrolase</keyword>
<dbReference type="Pfam" id="PF00077">
    <property type="entry name" value="RVP"/>
    <property type="match status" value="1"/>
</dbReference>
<organism evidence="11 12">
    <name type="scientific">Molorchus minor</name>
    <dbReference type="NCBI Taxonomy" id="1323400"/>
    <lineage>
        <taxon>Eukaryota</taxon>
        <taxon>Metazoa</taxon>
        <taxon>Ecdysozoa</taxon>
        <taxon>Arthropoda</taxon>
        <taxon>Hexapoda</taxon>
        <taxon>Insecta</taxon>
        <taxon>Pterygota</taxon>
        <taxon>Neoptera</taxon>
        <taxon>Endopterygota</taxon>
        <taxon>Coleoptera</taxon>
        <taxon>Polyphaga</taxon>
        <taxon>Cucujiformia</taxon>
        <taxon>Chrysomeloidea</taxon>
        <taxon>Cerambycidae</taxon>
        <taxon>Lamiinae</taxon>
        <taxon>Monochamini</taxon>
        <taxon>Molorchus</taxon>
    </lineage>
</organism>
<keyword evidence="8" id="KW-0812">Transmembrane</keyword>
<dbReference type="InterPro" id="IPR050951">
    <property type="entry name" value="Retrovirus_Pol_polyprotein"/>
</dbReference>
<keyword evidence="3" id="KW-0548">Nucleotidyltransferase</keyword>
<name>A0ABQ9JMX4_9CUCU</name>
<feature type="region of interest" description="Disordered" evidence="7">
    <location>
        <begin position="201"/>
        <end position="253"/>
    </location>
</feature>
<proteinExistence type="predicted"/>
<feature type="domain" description="Integrase zinc-binding" evidence="10">
    <location>
        <begin position="804"/>
        <end position="862"/>
    </location>
</feature>
<feature type="domain" description="Retropepsins" evidence="9">
    <location>
        <begin position="612"/>
        <end position="710"/>
    </location>
</feature>
<dbReference type="Gene3D" id="1.10.340.70">
    <property type="match status" value="1"/>
</dbReference>
<keyword evidence="4" id="KW-0540">Nuclease</keyword>